<keyword evidence="7 9" id="KW-0249">Electron transport</keyword>
<evidence type="ECO:0000313" key="13">
    <source>
        <dbReference type="Proteomes" id="UP000769528"/>
    </source>
</evidence>
<comment type="cofactor">
    <cofactor evidence="9 10">
        <name>FAD</name>
        <dbReference type="ChEBI" id="CHEBI:57692"/>
    </cofactor>
    <text evidence="9 10">Binds 1 FAD per dimer.</text>
</comment>
<dbReference type="PROSITE" id="PS00696">
    <property type="entry name" value="ETF_ALPHA"/>
    <property type="match status" value="1"/>
</dbReference>
<dbReference type="OrthoDB" id="1715808at2759"/>
<protein>
    <recommendedName>
        <fullName evidence="9">Probable electron transfer flavoprotein subunit alpha</fullName>
    </recommendedName>
</protein>
<dbReference type="PIRSF" id="PIRSF000089">
    <property type="entry name" value="Electra_flavoP_a"/>
    <property type="match status" value="1"/>
</dbReference>
<accession>A0A9P8PR19</accession>
<dbReference type="Gene3D" id="3.40.50.1220">
    <property type="entry name" value="TPP-binding domain"/>
    <property type="match status" value="1"/>
</dbReference>
<comment type="similarity">
    <text evidence="2 9">Belongs to the ETF alpha-subunit/FixB family.</text>
</comment>
<reference evidence="12" key="2">
    <citation type="submission" date="2021-01" db="EMBL/GenBank/DDBJ databases">
        <authorList>
            <person name="Schikora-Tamarit M.A."/>
        </authorList>
    </citation>
    <scope>NUCLEOTIDE SEQUENCE</scope>
    <source>
        <strain evidence="12">CBS6341</strain>
    </source>
</reference>
<feature type="binding site" evidence="10">
    <location>
        <position position="306"/>
    </location>
    <ligand>
        <name>FAD</name>
        <dbReference type="ChEBI" id="CHEBI:57692"/>
    </ligand>
</feature>
<dbReference type="SUPFAM" id="SSF52402">
    <property type="entry name" value="Adenine nucleotide alpha hydrolases-like"/>
    <property type="match status" value="1"/>
</dbReference>
<dbReference type="PANTHER" id="PTHR43153:SF1">
    <property type="entry name" value="ELECTRON TRANSFER FLAVOPROTEIN SUBUNIT ALPHA, MITOCHONDRIAL"/>
    <property type="match status" value="1"/>
</dbReference>
<keyword evidence="13" id="KW-1185">Reference proteome</keyword>
<evidence type="ECO:0000256" key="8">
    <source>
        <dbReference type="ARBA" id="ARBA00025416"/>
    </source>
</evidence>
<evidence type="ECO:0000256" key="6">
    <source>
        <dbReference type="ARBA" id="ARBA00022827"/>
    </source>
</evidence>
<evidence type="ECO:0000256" key="5">
    <source>
        <dbReference type="ARBA" id="ARBA00022630"/>
    </source>
</evidence>
<dbReference type="FunFam" id="3.40.50.1220:FF:000001">
    <property type="entry name" value="Electron transfer flavoprotein, alpha subunit"/>
    <property type="match status" value="1"/>
</dbReference>
<comment type="subunit">
    <text evidence="3 9">Heterodimer of an alpha and a beta subunit.</text>
</comment>
<reference evidence="12" key="1">
    <citation type="journal article" date="2021" name="Open Biol.">
        <title>Shared evolutionary footprints suggest mitochondrial oxidative damage underlies multiple complex I losses in fungi.</title>
        <authorList>
            <person name="Schikora-Tamarit M.A."/>
            <person name="Marcet-Houben M."/>
            <person name="Nosek J."/>
            <person name="Gabaldon T."/>
        </authorList>
    </citation>
    <scope>NUCLEOTIDE SEQUENCE</scope>
    <source>
        <strain evidence="12">CBS6341</strain>
    </source>
</reference>
<dbReference type="Pfam" id="PF01012">
    <property type="entry name" value="ETF"/>
    <property type="match status" value="1"/>
</dbReference>
<dbReference type="InterPro" id="IPR001308">
    <property type="entry name" value="ETF_a/FixB"/>
</dbReference>
<comment type="caution">
    <text evidence="12">The sequence shown here is derived from an EMBL/GenBank/DDBJ whole genome shotgun (WGS) entry which is preliminary data.</text>
</comment>
<evidence type="ECO:0000256" key="9">
    <source>
        <dbReference type="PIRNR" id="PIRNR000089"/>
    </source>
</evidence>
<evidence type="ECO:0000256" key="10">
    <source>
        <dbReference type="PIRSR" id="PIRSR000089-1"/>
    </source>
</evidence>
<evidence type="ECO:0000259" key="11">
    <source>
        <dbReference type="SMART" id="SM00893"/>
    </source>
</evidence>
<proteinExistence type="inferred from homology"/>
<dbReference type="CDD" id="cd01715">
    <property type="entry name" value="ETF_alpha"/>
    <property type="match status" value="1"/>
</dbReference>
<feature type="binding site" evidence="10">
    <location>
        <begin position="254"/>
        <end position="255"/>
    </location>
    <ligand>
        <name>FAD</name>
        <dbReference type="ChEBI" id="CHEBI:57692"/>
    </ligand>
</feature>
<dbReference type="InterPro" id="IPR029035">
    <property type="entry name" value="DHS-like_NAD/FAD-binding_dom"/>
</dbReference>
<keyword evidence="6 9" id="KW-0274">FAD</keyword>
<dbReference type="InterPro" id="IPR014730">
    <property type="entry name" value="ETF_a/b_N"/>
</dbReference>
<evidence type="ECO:0000256" key="4">
    <source>
        <dbReference type="ARBA" id="ARBA00022448"/>
    </source>
</evidence>
<dbReference type="PANTHER" id="PTHR43153">
    <property type="entry name" value="ELECTRON TRANSFER FLAVOPROTEIN ALPHA"/>
    <property type="match status" value="1"/>
</dbReference>
<dbReference type="InterPro" id="IPR033947">
    <property type="entry name" value="ETF_alpha_N"/>
</dbReference>
<dbReference type="Proteomes" id="UP000769528">
    <property type="component" value="Unassembled WGS sequence"/>
</dbReference>
<dbReference type="AlphaFoldDB" id="A0A9P8PR19"/>
<evidence type="ECO:0000256" key="2">
    <source>
        <dbReference type="ARBA" id="ARBA00005817"/>
    </source>
</evidence>
<evidence type="ECO:0000256" key="3">
    <source>
        <dbReference type="ARBA" id="ARBA00011355"/>
    </source>
</evidence>
<evidence type="ECO:0000313" key="12">
    <source>
        <dbReference type="EMBL" id="KAH3676005.1"/>
    </source>
</evidence>
<dbReference type="GO" id="GO:0033539">
    <property type="term" value="P:fatty acid beta-oxidation using acyl-CoA dehydrogenase"/>
    <property type="evidence" value="ECO:0007669"/>
    <property type="project" value="TreeGrafter"/>
</dbReference>
<sequence>MLRSLGVKPSLLKNQRLASARFGSTLAFIESSNDKISSSTLSTLNAAKELGNPIVAVSFNSKLQSELNKVPGLSKILLLENEKFSKNSPEILSPILAKLIQDQNLDVSHFVIPSTAVGKNILPRVGALLDIQPISDVIKIESASVFQKPIYAGNIIQTVESPADSKVLLSVRPSAYEAVELTSDSTYESQKLESDEINELNIKWVSENLTVSERPELTSAKKIVSGGRALKNKETFDKLIYPLADALNAGVGATRAAVDAGFCDNSLQIGQTGKIVSPDLYIALGISGAIQHLAGMKDSKVIVAINKDEDSPIFNIADVGLIGDLYEIVPELTEKLKN</sequence>
<evidence type="ECO:0000256" key="7">
    <source>
        <dbReference type="ARBA" id="ARBA00022982"/>
    </source>
</evidence>
<comment type="function">
    <text evidence="8 9">The electron transfer flavoprotein serves as a specific electron acceptor for several dehydrogenases, including five acyl-CoA dehydrogenases, glutaryl-CoA and sarcosine dehydrogenase. It transfers the electrons to the main mitochondrial respiratory chain via ETF-ubiquinone oxidoreductase (ETF dehydrogenase).</text>
</comment>
<evidence type="ECO:0000256" key="1">
    <source>
        <dbReference type="ARBA" id="ARBA00004305"/>
    </source>
</evidence>
<keyword evidence="4 9" id="KW-0813">Transport</keyword>
<keyword evidence="9" id="KW-0496">Mitochondrion</keyword>
<dbReference type="EMBL" id="JAEUBF010000681">
    <property type="protein sequence ID" value="KAH3676005.1"/>
    <property type="molecule type" value="Genomic_DNA"/>
</dbReference>
<dbReference type="GO" id="GO:0009055">
    <property type="term" value="F:electron transfer activity"/>
    <property type="evidence" value="ECO:0007669"/>
    <property type="project" value="InterPro"/>
</dbReference>
<gene>
    <name evidence="12" type="ORF">WICMUC_002301</name>
</gene>
<feature type="binding site" evidence="10">
    <location>
        <position position="228"/>
    </location>
    <ligand>
        <name>FAD</name>
        <dbReference type="ChEBI" id="CHEBI:57692"/>
    </ligand>
</feature>
<dbReference type="GO" id="GO:0005759">
    <property type="term" value="C:mitochondrial matrix"/>
    <property type="evidence" value="ECO:0007669"/>
    <property type="project" value="UniProtKB-SubCell"/>
</dbReference>
<dbReference type="SMART" id="SM00893">
    <property type="entry name" value="ETF"/>
    <property type="match status" value="1"/>
</dbReference>
<dbReference type="GO" id="GO:0050660">
    <property type="term" value="F:flavin adenine dinucleotide binding"/>
    <property type="evidence" value="ECO:0007669"/>
    <property type="project" value="InterPro"/>
</dbReference>
<feature type="binding site" evidence="10">
    <location>
        <begin position="285"/>
        <end position="292"/>
    </location>
    <ligand>
        <name>FAD</name>
        <dbReference type="ChEBI" id="CHEBI:57692"/>
    </ligand>
</feature>
<organism evidence="12 13">
    <name type="scientific">Wickerhamomyces mucosus</name>
    <dbReference type="NCBI Taxonomy" id="1378264"/>
    <lineage>
        <taxon>Eukaryota</taxon>
        <taxon>Fungi</taxon>
        <taxon>Dikarya</taxon>
        <taxon>Ascomycota</taxon>
        <taxon>Saccharomycotina</taxon>
        <taxon>Saccharomycetes</taxon>
        <taxon>Phaffomycetales</taxon>
        <taxon>Wickerhamomycetaceae</taxon>
        <taxon>Wickerhamomyces</taxon>
    </lineage>
</organism>
<keyword evidence="5 9" id="KW-0285">Flavoprotein</keyword>
<dbReference type="SUPFAM" id="SSF52467">
    <property type="entry name" value="DHS-like NAD/FAD-binding domain"/>
    <property type="match status" value="1"/>
</dbReference>
<feature type="domain" description="Electron transfer flavoprotein alpha/beta-subunit N-terminal" evidence="11">
    <location>
        <begin position="25"/>
        <end position="214"/>
    </location>
</feature>
<dbReference type="InterPro" id="IPR018206">
    <property type="entry name" value="ETF_asu_C_CS"/>
</dbReference>
<comment type="subcellular location">
    <subcellularLocation>
        <location evidence="1 9">Mitochondrion matrix</location>
    </subcellularLocation>
</comment>
<dbReference type="Gene3D" id="3.40.50.620">
    <property type="entry name" value="HUPs"/>
    <property type="match status" value="1"/>
</dbReference>
<name>A0A9P8PR19_9ASCO</name>
<dbReference type="InterPro" id="IPR014731">
    <property type="entry name" value="ETF_asu_C"/>
</dbReference>
<feature type="binding site" evidence="10">
    <location>
        <begin position="268"/>
        <end position="272"/>
    </location>
    <ligand>
        <name>FAD</name>
        <dbReference type="ChEBI" id="CHEBI:57692"/>
    </ligand>
</feature>
<dbReference type="Pfam" id="PF00766">
    <property type="entry name" value="ETF_alpha"/>
    <property type="match status" value="1"/>
</dbReference>
<dbReference type="InterPro" id="IPR014729">
    <property type="entry name" value="Rossmann-like_a/b/a_fold"/>
</dbReference>